<dbReference type="SUPFAM" id="SSF52540">
    <property type="entry name" value="P-loop containing nucleoside triphosphate hydrolases"/>
    <property type="match status" value="1"/>
</dbReference>
<dbReference type="GO" id="GO:0005634">
    <property type="term" value="C:nucleus"/>
    <property type="evidence" value="ECO:0007669"/>
    <property type="project" value="TreeGrafter"/>
</dbReference>
<organism evidence="6 7">
    <name type="scientific">Meira miltonrushii</name>
    <dbReference type="NCBI Taxonomy" id="1280837"/>
    <lineage>
        <taxon>Eukaryota</taxon>
        <taxon>Fungi</taxon>
        <taxon>Dikarya</taxon>
        <taxon>Basidiomycota</taxon>
        <taxon>Ustilaginomycotina</taxon>
        <taxon>Exobasidiomycetes</taxon>
        <taxon>Exobasidiales</taxon>
        <taxon>Brachybasidiaceae</taxon>
        <taxon>Meira</taxon>
    </lineage>
</organism>
<dbReference type="PANTHER" id="PTHR11361">
    <property type="entry name" value="DNA MISMATCH REPAIR PROTEIN MUTS FAMILY MEMBER"/>
    <property type="match status" value="1"/>
</dbReference>
<accession>A0A316VKT9</accession>
<keyword evidence="4" id="KW-0238">DNA-binding</keyword>
<dbReference type="InterPro" id="IPR045076">
    <property type="entry name" value="MutS"/>
</dbReference>
<feature type="domain" description="DNA mismatch repair proteins mutS family" evidence="5">
    <location>
        <begin position="514"/>
        <end position="530"/>
    </location>
</feature>
<protein>
    <submittedName>
        <fullName evidence="6">P-loop containing nucleoside triphosphate hydrolase protein</fullName>
    </submittedName>
</protein>
<dbReference type="STRING" id="1280837.A0A316VKT9"/>
<dbReference type="CDD" id="cd03281">
    <property type="entry name" value="ABC_MSH5_euk"/>
    <property type="match status" value="1"/>
</dbReference>
<evidence type="ECO:0000256" key="1">
    <source>
        <dbReference type="ARBA" id="ARBA00006271"/>
    </source>
</evidence>
<dbReference type="AlphaFoldDB" id="A0A316VKT9"/>
<dbReference type="InterPro" id="IPR017261">
    <property type="entry name" value="DNA_mismatch_repair_MutS/MSH"/>
</dbReference>
<dbReference type="RefSeq" id="XP_025357275.1">
    <property type="nucleotide sequence ID" value="XM_025497116.1"/>
</dbReference>
<evidence type="ECO:0000256" key="4">
    <source>
        <dbReference type="ARBA" id="ARBA00023125"/>
    </source>
</evidence>
<dbReference type="GO" id="GO:0016787">
    <property type="term" value="F:hydrolase activity"/>
    <property type="evidence" value="ECO:0007669"/>
    <property type="project" value="UniProtKB-KW"/>
</dbReference>
<dbReference type="InterPro" id="IPR036187">
    <property type="entry name" value="DNA_mismatch_repair_MutS_sf"/>
</dbReference>
<dbReference type="Gene3D" id="3.40.50.300">
    <property type="entry name" value="P-loop containing nucleotide triphosphate hydrolases"/>
    <property type="match status" value="1"/>
</dbReference>
<keyword evidence="2" id="KW-0547">Nucleotide-binding</keyword>
<dbReference type="SMART" id="SM00534">
    <property type="entry name" value="MUTSac"/>
    <property type="match status" value="1"/>
</dbReference>
<dbReference type="InParanoid" id="A0A316VKT9"/>
<proteinExistence type="inferred from homology"/>
<dbReference type="PROSITE" id="PS00486">
    <property type="entry name" value="DNA_MISMATCH_REPAIR_2"/>
    <property type="match status" value="1"/>
</dbReference>
<dbReference type="Gene3D" id="1.10.1420.10">
    <property type="match status" value="1"/>
</dbReference>
<dbReference type="Proteomes" id="UP000245771">
    <property type="component" value="Unassembled WGS sequence"/>
</dbReference>
<dbReference type="GeneID" id="37018897"/>
<dbReference type="Pfam" id="PF00488">
    <property type="entry name" value="MutS_V"/>
    <property type="match status" value="1"/>
</dbReference>
<keyword evidence="3" id="KW-0067">ATP-binding</keyword>
<evidence type="ECO:0000259" key="5">
    <source>
        <dbReference type="PROSITE" id="PS00486"/>
    </source>
</evidence>
<evidence type="ECO:0000256" key="3">
    <source>
        <dbReference type="ARBA" id="ARBA00022840"/>
    </source>
</evidence>
<dbReference type="InterPro" id="IPR007696">
    <property type="entry name" value="DNA_mismatch_repair_MutS_core"/>
</dbReference>
<evidence type="ECO:0000256" key="2">
    <source>
        <dbReference type="ARBA" id="ARBA00022741"/>
    </source>
</evidence>
<dbReference type="GO" id="GO:0006298">
    <property type="term" value="P:mismatch repair"/>
    <property type="evidence" value="ECO:0007669"/>
    <property type="project" value="InterPro"/>
</dbReference>
<dbReference type="Pfam" id="PF05192">
    <property type="entry name" value="MutS_III"/>
    <property type="match status" value="1"/>
</dbReference>
<dbReference type="GO" id="GO:0051026">
    <property type="term" value="P:chiasma assembly"/>
    <property type="evidence" value="ECO:0007669"/>
    <property type="project" value="TreeGrafter"/>
</dbReference>
<dbReference type="GO" id="GO:0140664">
    <property type="term" value="F:ATP-dependent DNA damage sensor activity"/>
    <property type="evidence" value="ECO:0007669"/>
    <property type="project" value="InterPro"/>
</dbReference>
<dbReference type="GO" id="GO:0005524">
    <property type="term" value="F:ATP binding"/>
    <property type="evidence" value="ECO:0007669"/>
    <property type="project" value="UniProtKB-KW"/>
</dbReference>
<sequence>MAFSAFNGTLGCAVYDPVICKINLVEDLQNVILALEIYGIANTMVLDSQTAQALGIFDRESHASVYQARTKEGFSLLSLLSAEISRPAKQMMSQWLTFPSVNIDLINSRLDAVDLFTRIQASSTTEQLKKHVKGIKNIYALASSLISDKATVNTWKGITEFARNAIQIGLTCQSLSSSKGDVAIFEKVSAAFDHDKLTFVHETIDAIIDWKESEFTQRVSVKHGLDAELDEYRQTYKNLSGMMEKVTQTFVADLEMEFMEMYDVATEYYPQIGFVTSLHRKDNFAIDQTTVMAGQSQGWTYQYGSEVKAFFKSEFARELDTNIGDVHSFISGREIEIIAEVQAAIVQHVPTLTACGDVIAELECLLAFAAVAMQRSYSRPKLVSEPMLRIKNGRHPLQELIVETYVPNDCALSGGKGVKEDGMIAAGSGGDDNSIMIITGANACGKSTFLKQLALIVIMAHIGCYVPADSARIGLVDKIFTRMQVDESINSSKGSFQTDMEQVANALNRSTSHSLLLFDEMCKGTLATDGVALFAATIRHLLRRGEGCPRTVAVTHFHEVFHESLLGPSMPITPAHMQIILDSSFDKNEGIDDEEDAEQSIVFLYKLRSGLELHSHAAQCARICGIRQDVIARAIHVSKKSQDHDLKALELSIIEDLAEDSADEGKTSTNAYTLRQKEQVLRAFTAWNIDADRQQAADEGEMAFLDPAVKLQGILNTPKMIHTTSIGSPSESMMST</sequence>
<dbReference type="SUPFAM" id="SSF48334">
    <property type="entry name" value="DNA repair protein MutS, domain III"/>
    <property type="match status" value="1"/>
</dbReference>
<dbReference type="SMART" id="SM00533">
    <property type="entry name" value="MUTSd"/>
    <property type="match status" value="1"/>
</dbReference>
<evidence type="ECO:0000313" key="7">
    <source>
        <dbReference type="Proteomes" id="UP000245771"/>
    </source>
</evidence>
<keyword evidence="7" id="KW-1185">Reference proteome</keyword>
<keyword evidence="6" id="KW-0378">Hydrolase</keyword>
<dbReference type="PANTHER" id="PTHR11361:SF20">
    <property type="entry name" value="MUTS PROTEIN HOMOLOG 5"/>
    <property type="match status" value="1"/>
</dbReference>
<reference evidence="6 7" key="1">
    <citation type="journal article" date="2018" name="Mol. Biol. Evol.">
        <title>Broad Genomic Sampling Reveals a Smut Pathogenic Ancestry of the Fungal Clade Ustilaginomycotina.</title>
        <authorList>
            <person name="Kijpornyongpan T."/>
            <person name="Mondo S.J."/>
            <person name="Barry K."/>
            <person name="Sandor L."/>
            <person name="Lee J."/>
            <person name="Lipzen A."/>
            <person name="Pangilinan J."/>
            <person name="LaButti K."/>
            <person name="Hainaut M."/>
            <person name="Henrissat B."/>
            <person name="Grigoriev I.V."/>
            <person name="Spatafora J.W."/>
            <person name="Aime M.C."/>
        </authorList>
    </citation>
    <scope>NUCLEOTIDE SEQUENCE [LARGE SCALE GENOMIC DNA]</scope>
    <source>
        <strain evidence="6 7">MCA 3882</strain>
    </source>
</reference>
<dbReference type="PIRSF" id="PIRSF037677">
    <property type="entry name" value="DNA_mis_repair_Msh6"/>
    <property type="match status" value="1"/>
</dbReference>
<gene>
    <name evidence="6" type="ORF">FA14DRAFT_140933</name>
</gene>
<dbReference type="InterPro" id="IPR000432">
    <property type="entry name" value="DNA_mismatch_repair_MutS_C"/>
</dbReference>
<dbReference type="GO" id="GO:0030983">
    <property type="term" value="F:mismatched DNA binding"/>
    <property type="evidence" value="ECO:0007669"/>
    <property type="project" value="InterPro"/>
</dbReference>
<dbReference type="OrthoDB" id="29596at2759"/>
<name>A0A316VKT9_9BASI</name>
<dbReference type="EMBL" id="KZ819602">
    <property type="protein sequence ID" value="PWN36973.1"/>
    <property type="molecule type" value="Genomic_DNA"/>
</dbReference>
<comment type="similarity">
    <text evidence="1">Belongs to the DNA mismatch repair MutS family.</text>
</comment>
<evidence type="ECO:0000313" key="6">
    <source>
        <dbReference type="EMBL" id="PWN36973.1"/>
    </source>
</evidence>
<dbReference type="InterPro" id="IPR027417">
    <property type="entry name" value="P-loop_NTPase"/>
</dbReference>